<evidence type="ECO:0000313" key="7">
    <source>
        <dbReference type="Proteomes" id="UP000515123"/>
    </source>
</evidence>
<reference evidence="7" key="1">
    <citation type="journal article" date="2015" name="Nat. Genet.">
        <title>The pineapple genome and the evolution of CAM photosynthesis.</title>
        <authorList>
            <person name="Ming R."/>
            <person name="VanBuren R."/>
            <person name="Wai C.M."/>
            <person name="Tang H."/>
            <person name="Schatz M.C."/>
            <person name="Bowers J.E."/>
            <person name="Lyons E."/>
            <person name="Wang M.L."/>
            <person name="Chen J."/>
            <person name="Biggers E."/>
            <person name="Zhang J."/>
            <person name="Huang L."/>
            <person name="Zhang L."/>
            <person name="Miao W."/>
            <person name="Zhang J."/>
            <person name="Ye Z."/>
            <person name="Miao C."/>
            <person name="Lin Z."/>
            <person name="Wang H."/>
            <person name="Zhou H."/>
            <person name="Yim W.C."/>
            <person name="Priest H.D."/>
            <person name="Zheng C."/>
            <person name="Woodhouse M."/>
            <person name="Edger P.P."/>
            <person name="Guyot R."/>
            <person name="Guo H.B."/>
            <person name="Guo H."/>
            <person name="Zheng G."/>
            <person name="Singh R."/>
            <person name="Sharma A."/>
            <person name="Min X."/>
            <person name="Zheng Y."/>
            <person name="Lee H."/>
            <person name="Gurtowski J."/>
            <person name="Sedlazeck F.J."/>
            <person name="Harkess A."/>
            <person name="McKain M.R."/>
            <person name="Liao Z."/>
            <person name="Fang J."/>
            <person name="Liu J."/>
            <person name="Zhang X."/>
            <person name="Zhang Q."/>
            <person name="Hu W."/>
            <person name="Qin Y."/>
            <person name="Wang K."/>
            <person name="Chen L.Y."/>
            <person name="Shirley N."/>
            <person name="Lin Y.R."/>
            <person name="Liu L.Y."/>
            <person name="Hernandez A.G."/>
            <person name="Wright C.L."/>
            <person name="Bulone V."/>
            <person name="Tuskan G.A."/>
            <person name="Heath K."/>
            <person name="Zee F."/>
            <person name="Moore P.H."/>
            <person name="Sunkar R."/>
            <person name="Leebens-Mack J.H."/>
            <person name="Mockler T."/>
            <person name="Bennetzen J.L."/>
            <person name="Freeling M."/>
            <person name="Sankoff D."/>
            <person name="Paterson A.H."/>
            <person name="Zhu X."/>
            <person name="Yang X."/>
            <person name="Smith J.A."/>
            <person name="Cushman J.C."/>
            <person name="Paull R.E."/>
            <person name="Yu Q."/>
        </authorList>
    </citation>
    <scope>NUCLEOTIDE SEQUENCE [LARGE SCALE GENOMIC DNA]</scope>
    <source>
        <strain evidence="7">cv. F153</strain>
    </source>
</reference>
<dbReference type="PANTHER" id="PTHR48059">
    <property type="entry name" value="POLYGALACTURONASE INHIBITOR 1"/>
    <property type="match status" value="1"/>
</dbReference>
<evidence type="ECO:0000256" key="5">
    <source>
        <dbReference type="SAM" id="SignalP"/>
    </source>
</evidence>
<dbReference type="InterPro" id="IPR001611">
    <property type="entry name" value="Leu-rich_rpt"/>
</dbReference>
<evidence type="ECO:0000256" key="3">
    <source>
        <dbReference type="ARBA" id="ARBA00022737"/>
    </source>
</evidence>
<proteinExistence type="inferred from homology"/>
<dbReference type="Pfam" id="PF08263">
    <property type="entry name" value="LRRNT_2"/>
    <property type="match status" value="1"/>
</dbReference>
<dbReference type="RefSeq" id="XP_020090304.1">
    <property type="nucleotide sequence ID" value="XM_020234715.1"/>
</dbReference>
<comment type="similarity">
    <text evidence="4">Belongs to the polygalacturonase-inhibiting protein family.</text>
</comment>
<feature type="signal peptide" evidence="5">
    <location>
        <begin position="1"/>
        <end position="25"/>
    </location>
</feature>
<dbReference type="SUPFAM" id="SSF52058">
    <property type="entry name" value="L domain-like"/>
    <property type="match status" value="1"/>
</dbReference>
<gene>
    <name evidence="8" type="primary">LOC109711578</name>
</gene>
<comment type="subcellular location">
    <subcellularLocation>
        <location evidence="1">Cell envelope</location>
    </subcellularLocation>
</comment>
<feature type="chain" id="PRO_5027981359" evidence="5">
    <location>
        <begin position="26"/>
        <end position="335"/>
    </location>
</feature>
<evidence type="ECO:0000259" key="6">
    <source>
        <dbReference type="Pfam" id="PF08263"/>
    </source>
</evidence>
<protein>
    <submittedName>
        <fullName evidence="8">Polygalacturonase inhibitor 1-like</fullName>
    </submittedName>
</protein>
<dbReference type="InterPro" id="IPR032675">
    <property type="entry name" value="LRR_dom_sf"/>
</dbReference>
<keyword evidence="3" id="KW-0677">Repeat</keyword>
<dbReference type="Proteomes" id="UP000515123">
    <property type="component" value="Linkage group 6"/>
</dbReference>
<dbReference type="Pfam" id="PF00560">
    <property type="entry name" value="LRR_1"/>
    <property type="match status" value="4"/>
</dbReference>
<keyword evidence="7" id="KW-1185">Reference proteome</keyword>
<keyword evidence="2" id="KW-0433">Leucine-rich repeat</keyword>
<dbReference type="InterPro" id="IPR013210">
    <property type="entry name" value="LRR_N_plant-typ"/>
</dbReference>
<sequence>MAIKLPLLSILLLFLSSPLFPAASAGRCNSDDKKALLAIKAAFNNAYHFASWVPSAACCDWYDVDCDPSTGRVTGLSIFQDANITGTIPAAIADLPYLTNLLLHHLPGLTGPIPSALSRLHRIQLFRISFTSISGPVPSWLSTLPSLSIIDLSFNSLSGSIPPSLSLLPGLLALHLDRNHLSGSIPDSFGSFPKSSPPPDLYLSHNNLSGPIPASLGGPTWGIVDLSRNHLTGDASFLLGSNKPITQLDLSRNRLSFDLSKVSFPVNLTSLDLNHNGITGSIPAQINQVTGLVLFNVSYNRLCGEIPAGLVTARFSQYEYFHNKCLCGTPLAACK</sequence>
<evidence type="ECO:0000256" key="2">
    <source>
        <dbReference type="ARBA" id="ARBA00022614"/>
    </source>
</evidence>
<dbReference type="AlphaFoldDB" id="A0A6P5F2X9"/>
<dbReference type="InterPro" id="IPR051848">
    <property type="entry name" value="PGIP"/>
</dbReference>
<evidence type="ECO:0000313" key="8">
    <source>
        <dbReference type="RefSeq" id="XP_020090304.1"/>
    </source>
</evidence>
<dbReference type="PANTHER" id="PTHR48059:SF4">
    <property type="entry name" value="POLYGALACTURONASE INHIBITOR 1-RELATED"/>
    <property type="match status" value="1"/>
</dbReference>
<organism evidence="7 8">
    <name type="scientific">Ananas comosus</name>
    <name type="common">Pineapple</name>
    <name type="synonym">Ananas ananas</name>
    <dbReference type="NCBI Taxonomy" id="4615"/>
    <lineage>
        <taxon>Eukaryota</taxon>
        <taxon>Viridiplantae</taxon>
        <taxon>Streptophyta</taxon>
        <taxon>Embryophyta</taxon>
        <taxon>Tracheophyta</taxon>
        <taxon>Spermatophyta</taxon>
        <taxon>Magnoliopsida</taxon>
        <taxon>Liliopsida</taxon>
        <taxon>Poales</taxon>
        <taxon>Bromeliaceae</taxon>
        <taxon>Bromelioideae</taxon>
        <taxon>Ananas</taxon>
    </lineage>
</organism>
<name>A0A6P5F2X9_ANACO</name>
<reference evidence="8" key="2">
    <citation type="submission" date="2025-08" db="UniProtKB">
        <authorList>
            <consortium name="RefSeq"/>
        </authorList>
    </citation>
    <scope>IDENTIFICATION</scope>
    <source>
        <tissue evidence="8">Leaf</tissue>
    </source>
</reference>
<dbReference type="GeneID" id="109711578"/>
<keyword evidence="5" id="KW-0732">Signal</keyword>
<dbReference type="FunFam" id="3.80.10.10:FF:000348">
    <property type="entry name" value="Polygalacturonase inhibitor 1"/>
    <property type="match status" value="1"/>
</dbReference>
<evidence type="ECO:0000256" key="4">
    <source>
        <dbReference type="ARBA" id="ARBA00038043"/>
    </source>
</evidence>
<feature type="domain" description="Leucine-rich repeat-containing N-terminal plant-type" evidence="6">
    <location>
        <begin position="30"/>
        <end position="67"/>
    </location>
</feature>
<dbReference type="Gramene" id="Aco018507.1.mrna1">
    <property type="protein sequence ID" value="Aco018507.1.mrna1.cds1"/>
    <property type="gene ID" value="Aco018507.1.path1"/>
</dbReference>
<accession>A0A6P5F2X9</accession>
<dbReference type="OrthoDB" id="676979at2759"/>
<dbReference type="Gene3D" id="3.80.10.10">
    <property type="entry name" value="Ribonuclease Inhibitor"/>
    <property type="match status" value="1"/>
</dbReference>
<dbReference type="PROSITE" id="PS51450">
    <property type="entry name" value="LRR"/>
    <property type="match status" value="1"/>
</dbReference>
<evidence type="ECO:0000256" key="1">
    <source>
        <dbReference type="ARBA" id="ARBA00004196"/>
    </source>
</evidence>